<dbReference type="InterPro" id="IPR001878">
    <property type="entry name" value="Znf_CCHC"/>
</dbReference>
<evidence type="ECO:0000259" key="7">
    <source>
        <dbReference type="PROSITE" id="PS51999"/>
    </source>
</evidence>
<protein>
    <recommendedName>
        <fullName evidence="10">CCHC-type domain-containing protein</fullName>
    </recommendedName>
</protein>
<dbReference type="PROSITE" id="PS51999">
    <property type="entry name" value="ZF_GRF"/>
    <property type="match status" value="1"/>
</dbReference>
<evidence type="ECO:0000313" key="8">
    <source>
        <dbReference type="EMBL" id="KAL2320400.1"/>
    </source>
</evidence>
<dbReference type="GO" id="GO:0008270">
    <property type="term" value="F:zinc ion binding"/>
    <property type="evidence" value="ECO:0007669"/>
    <property type="project" value="UniProtKB-KW"/>
</dbReference>
<dbReference type="PANTHER" id="PTHR33680:SF1">
    <property type="entry name" value="OS05G0489500 PROTEIN"/>
    <property type="match status" value="1"/>
</dbReference>
<feature type="region of interest" description="Disordered" evidence="5">
    <location>
        <begin position="1"/>
        <end position="27"/>
    </location>
</feature>
<feature type="domain" description="GRF-type" evidence="7">
    <location>
        <begin position="83"/>
        <end position="126"/>
    </location>
</feature>
<proteinExistence type="predicted"/>
<evidence type="ECO:0000256" key="2">
    <source>
        <dbReference type="ARBA" id="ARBA00022771"/>
    </source>
</evidence>
<feature type="region of interest" description="Disordered" evidence="5">
    <location>
        <begin position="325"/>
        <end position="350"/>
    </location>
</feature>
<accession>A0ABD1LA48</accession>
<dbReference type="EMBL" id="JBGMDY010000010">
    <property type="protein sequence ID" value="KAL2320400.1"/>
    <property type="molecule type" value="Genomic_DNA"/>
</dbReference>
<feature type="compositionally biased region" description="Polar residues" evidence="5">
    <location>
        <begin position="325"/>
        <end position="337"/>
    </location>
</feature>
<evidence type="ECO:0000256" key="1">
    <source>
        <dbReference type="ARBA" id="ARBA00022723"/>
    </source>
</evidence>
<dbReference type="SUPFAM" id="SSF57756">
    <property type="entry name" value="Retrovirus zinc finger-like domains"/>
    <property type="match status" value="1"/>
</dbReference>
<dbReference type="AlphaFoldDB" id="A0ABD1LA48"/>
<keyword evidence="9" id="KW-1185">Reference proteome</keyword>
<keyword evidence="2 4" id="KW-0863">Zinc-finger</keyword>
<organism evidence="8 9">
    <name type="scientific">Flemingia macrophylla</name>
    <dbReference type="NCBI Taxonomy" id="520843"/>
    <lineage>
        <taxon>Eukaryota</taxon>
        <taxon>Viridiplantae</taxon>
        <taxon>Streptophyta</taxon>
        <taxon>Embryophyta</taxon>
        <taxon>Tracheophyta</taxon>
        <taxon>Spermatophyta</taxon>
        <taxon>Magnoliopsida</taxon>
        <taxon>eudicotyledons</taxon>
        <taxon>Gunneridae</taxon>
        <taxon>Pentapetalae</taxon>
        <taxon>rosids</taxon>
        <taxon>fabids</taxon>
        <taxon>Fabales</taxon>
        <taxon>Fabaceae</taxon>
        <taxon>Papilionoideae</taxon>
        <taxon>50 kb inversion clade</taxon>
        <taxon>NPAAA clade</taxon>
        <taxon>indigoferoid/millettioid clade</taxon>
        <taxon>Phaseoleae</taxon>
        <taxon>Flemingia</taxon>
    </lineage>
</organism>
<evidence type="ECO:0000256" key="4">
    <source>
        <dbReference type="PROSITE-ProRule" id="PRU00047"/>
    </source>
</evidence>
<dbReference type="PANTHER" id="PTHR33680">
    <property type="entry name" value="OS07G0190500 PROTEIN"/>
    <property type="match status" value="1"/>
</dbReference>
<dbReference type="InterPro" id="IPR036875">
    <property type="entry name" value="Znf_CCHC_sf"/>
</dbReference>
<evidence type="ECO:0000256" key="3">
    <source>
        <dbReference type="ARBA" id="ARBA00022833"/>
    </source>
</evidence>
<reference evidence="8 9" key="1">
    <citation type="submission" date="2024-08" db="EMBL/GenBank/DDBJ databases">
        <title>Insights into the chromosomal genome structure of Flemingia macrophylla.</title>
        <authorList>
            <person name="Ding Y."/>
            <person name="Zhao Y."/>
            <person name="Bi W."/>
            <person name="Wu M."/>
            <person name="Zhao G."/>
            <person name="Gong Y."/>
            <person name="Li W."/>
            <person name="Zhang P."/>
        </authorList>
    </citation>
    <scope>NUCLEOTIDE SEQUENCE [LARGE SCALE GENOMIC DNA]</scope>
    <source>
        <strain evidence="8">DYQJB</strain>
        <tissue evidence="8">Leaf</tissue>
    </source>
</reference>
<dbReference type="InterPro" id="IPR010666">
    <property type="entry name" value="Znf_GRF"/>
</dbReference>
<dbReference type="Proteomes" id="UP001603857">
    <property type="component" value="Unassembled WGS sequence"/>
</dbReference>
<dbReference type="Gene3D" id="4.10.60.10">
    <property type="entry name" value="Zinc finger, CCHC-type"/>
    <property type="match status" value="1"/>
</dbReference>
<dbReference type="PROSITE" id="PS50158">
    <property type="entry name" value="ZF_CCHC"/>
    <property type="match status" value="1"/>
</dbReference>
<evidence type="ECO:0000259" key="6">
    <source>
        <dbReference type="PROSITE" id="PS50158"/>
    </source>
</evidence>
<sequence length="541" mass="60635">MDHEKNCEANTPLPMPPVSLSPSESSLSQLYPNTPEILSSYDPKVLSRMENDTCYTCQQKGHWSWHCPLKSSNARPFTQSIWCRCGHGRCDVKTAKSAKNSGRMYYTCPIKGGAKCNDFVKWCDDPVDESDLQPPAFKYPEWDLVYFCIGNVLIIDEYLADFSVVSNLGHGSCGYLVWEDELLVNESIVSVRQSCKRTLDGFGEGNQDDQTDNDLGEGGDLLVKHSKKMTIVDTSGYPTLMDVSDDELVEREDTALKETPPLSCCLSAASTISGRHNGFKMHSFAGAVISFDVPKQASVPHAPCGENNRLDAINLSQETQLSSVCHTEFSTDPNKSSSSERKPMSRAQRQRQVAYVAKQQLIIDLVALELEPHQHDSMKEAAHDTFALLDNIGASDEQFRELISDFISLTSSIAQMNISIEEQSKCLEEEKAKRAHIHNLHVKTEAMFQASAQRRESLCREISHFEAILFEKQNQLKSYELETLNKETELGDLRRTMLEADAASEARAEQAKVARKLMEERQAKQIAAKTTLEKALLELQY</sequence>
<evidence type="ECO:0000313" key="9">
    <source>
        <dbReference type="Proteomes" id="UP001603857"/>
    </source>
</evidence>
<keyword evidence="1" id="KW-0479">Metal-binding</keyword>
<dbReference type="Pfam" id="PF06839">
    <property type="entry name" value="Zn_ribbon_GRF"/>
    <property type="match status" value="1"/>
</dbReference>
<evidence type="ECO:0000256" key="5">
    <source>
        <dbReference type="SAM" id="MobiDB-lite"/>
    </source>
</evidence>
<name>A0ABD1LA48_9FABA</name>
<feature type="domain" description="CCHC-type" evidence="6">
    <location>
        <begin position="54"/>
        <end position="68"/>
    </location>
</feature>
<comment type="caution">
    <text evidence="8">The sequence shown here is derived from an EMBL/GenBank/DDBJ whole genome shotgun (WGS) entry which is preliminary data.</text>
</comment>
<keyword evidence="3" id="KW-0862">Zinc</keyword>
<evidence type="ECO:0008006" key="10">
    <source>
        <dbReference type="Google" id="ProtNLM"/>
    </source>
</evidence>
<gene>
    <name evidence="8" type="ORF">Fmac_029369</name>
</gene>